<dbReference type="GO" id="GO:0009395">
    <property type="term" value="P:phospholipid catabolic process"/>
    <property type="evidence" value="ECO:0007669"/>
    <property type="project" value="TreeGrafter"/>
</dbReference>
<dbReference type="PANTHER" id="PTHR12370:SF8">
    <property type="entry name" value="PHOSPHOLIPASE B-LIKE 3-RELATED"/>
    <property type="match status" value="1"/>
</dbReference>
<dbReference type="Proteomes" id="UP000887572">
    <property type="component" value="Unplaced"/>
</dbReference>
<dbReference type="GO" id="GO:0005576">
    <property type="term" value="C:extracellular region"/>
    <property type="evidence" value="ECO:0007669"/>
    <property type="project" value="TreeGrafter"/>
</dbReference>
<feature type="region of interest" description="Disordered" evidence="8">
    <location>
        <begin position="709"/>
        <end position="728"/>
    </location>
</feature>
<evidence type="ECO:0000256" key="3">
    <source>
        <dbReference type="ARBA" id="ARBA00022801"/>
    </source>
</evidence>
<evidence type="ECO:0000256" key="5">
    <source>
        <dbReference type="ARBA" id="ARBA00023098"/>
    </source>
</evidence>
<keyword evidence="5 7" id="KW-0443">Lipid metabolism</keyword>
<keyword evidence="9" id="KW-1133">Transmembrane helix</keyword>
<dbReference type="EC" id="3.1.1.-" evidence="7"/>
<keyword evidence="9" id="KW-0812">Transmembrane</keyword>
<dbReference type="GO" id="GO:0004620">
    <property type="term" value="F:phospholipase activity"/>
    <property type="evidence" value="ECO:0007669"/>
    <property type="project" value="InterPro"/>
</dbReference>
<name>A0A914HX02_GLORO</name>
<sequence length="728" mass="82701">MLNFENVKVSLLLILLLLSNIKSIKGLKCWVGNGADVKKTKCAMKHNRCVEYKCEIEISIRHFLIPQMTRSIQLVHFVVLVSFLFILLDFTISATYNREGGPKVWKLANSDERNSAEEESTESDSSQQQSAEEPPLSWHSASQKISSSSIFKRFAQLEEPSDSWPEDFYRTISICSNHTANGTKMYIKEFGNSCPPGNKVAVGRYRNAVNETGWGILEVETFEGHPPEWQAFAAGLAEGSLTKMQISDHYSNTVKGHCAKHKEYCKKLYRYLAANLEWTDAQIDANRGDVYWRHVNLTFNQLAGIFDGYGSDKDNSYTPRAIFTINPIYIIQLSGDLIDLNILFKKKPSSKEEAVGMSKSGHCSGLVKVADGNKDLLVSHVTMSGFNAMNRIIKLYKFAYDSKEVPGHTVSFSGYPAALASDDDFTLTSAGLLSIETTISMFDYSLYSKFVQARGQLHCWIRSYISNQLASTAHDWVKLFARFNSGTYNNQWTVVDYKMFKPSQQLPESNLIWILEQIPGLTESRDVTWFLRKYSYWPSYNIPFLRRISELSGSERKGMENDWWRWGLCPRARIFNRDQHKVQDLNSLMALMRYNDYKHDEFSRCNCTPPYTAEAGISTRDDLNPANGTYQLPEMGHRNYGSLDYKGTNSDLFKKLRFEAIGGPIYGGPGNLPAFDWGTTDIQKPHIGQPNVWRFDPFVTEWMASVEVEGLKQTEEGDGSSTADEKDE</sequence>
<evidence type="ECO:0000256" key="1">
    <source>
        <dbReference type="ARBA" id="ARBA00007835"/>
    </source>
</evidence>
<evidence type="ECO:0000313" key="10">
    <source>
        <dbReference type="Proteomes" id="UP000887572"/>
    </source>
</evidence>
<keyword evidence="9" id="KW-0472">Membrane</keyword>
<dbReference type="InterPro" id="IPR007000">
    <property type="entry name" value="PLipase_B-like"/>
</dbReference>
<keyword evidence="6" id="KW-0325">Glycoprotein</keyword>
<keyword evidence="3 7" id="KW-0378">Hydrolase</keyword>
<evidence type="ECO:0000256" key="7">
    <source>
        <dbReference type="RuleBase" id="RU364138"/>
    </source>
</evidence>
<keyword evidence="4 7" id="KW-0442">Lipid degradation</keyword>
<proteinExistence type="inferred from homology"/>
<organism evidence="10 11">
    <name type="scientific">Globodera rostochiensis</name>
    <name type="common">Golden nematode worm</name>
    <name type="synonym">Heterodera rostochiensis</name>
    <dbReference type="NCBI Taxonomy" id="31243"/>
    <lineage>
        <taxon>Eukaryota</taxon>
        <taxon>Metazoa</taxon>
        <taxon>Ecdysozoa</taxon>
        <taxon>Nematoda</taxon>
        <taxon>Chromadorea</taxon>
        <taxon>Rhabditida</taxon>
        <taxon>Tylenchina</taxon>
        <taxon>Tylenchomorpha</taxon>
        <taxon>Tylenchoidea</taxon>
        <taxon>Heteroderidae</taxon>
        <taxon>Heteroderinae</taxon>
        <taxon>Globodera</taxon>
    </lineage>
</organism>
<evidence type="ECO:0000256" key="6">
    <source>
        <dbReference type="ARBA" id="ARBA00023180"/>
    </source>
</evidence>
<feature type="chain" id="PRO_5038160301" description="Phospholipase B-like" evidence="7">
    <location>
        <begin position="27"/>
        <end position="728"/>
    </location>
</feature>
<protein>
    <recommendedName>
        <fullName evidence="7">Phospholipase B-like</fullName>
        <ecNumber evidence="7">3.1.1.-</ecNumber>
    </recommendedName>
</protein>
<dbReference type="WBParaSite" id="Gr19_v10_g5433.t1">
    <property type="protein sequence ID" value="Gr19_v10_g5433.t1"/>
    <property type="gene ID" value="Gr19_v10_g5433"/>
</dbReference>
<reference evidence="11" key="1">
    <citation type="submission" date="2022-11" db="UniProtKB">
        <authorList>
            <consortium name="WormBaseParasite"/>
        </authorList>
    </citation>
    <scope>IDENTIFICATION</scope>
</reference>
<feature type="signal peptide" evidence="7">
    <location>
        <begin position="1"/>
        <end position="26"/>
    </location>
</feature>
<feature type="transmembrane region" description="Helical" evidence="9">
    <location>
        <begin position="74"/>
        <end position="96"/>
    </location>
</feature>
<dbReference type="Pfam" id="PF04916">
    <property type="entry name" value="Phospholip_B"/>
    <property type="match status" value="1"/>
</dbReference>
<feature type="compositionally biased region" description="Low complexity" evidence="8">
    <location>
        <begin position="123"/>
        <end position="142"/>
    </location>
</feature>
<comment type="similarity">
    <text evidence="1 7">Belongs to the phospholipase B-like family.</text>
</comment>
<dbReference type="Gene3D" id="3.60.60.30">
    <property type="match status" value="1"/>
</dbReference>
<accession>A0A914HX02</accession>
<keyword evidence="2 7" id="KW-0732">Signal</keyword>
<evidence type="ECO:0000256" key="9">
    <source>
        <dbReference type="SAM" id="Phobius"/>
    </source>
</evidence>
<feature type="region of interest" description="Disordered" evidence="8">
    <location>
        <begin position="110"/>
        <end position="142"/>
    </location>
</feature>
<evidence type="ECO:0000256" key="4">
    <source>
        <dbReference type="ARBA" id="ARBA00022963"/>
    </source>
</evidence>
<evidence type="ECO:0000256" key="2">
    <source>
        <dbReference type="ARBA" id="ARBA00022729"/>
    </source>
</evidence>
<comment type="function">
    <text evidence="7">Putative phospholipase.</text>
</comment>
<keyword evidence="10" id="KW-1185">Reference proteome</keyword>
<dbReference type="AlphaFoldDB" id="A0A914HX02"/>
<evidence type="ECO:0000313" key="11">
    <source>
        <dbReference type="WBParaSite" id="Gr19_v10_g5433.t1"/>
    </source>
</evidence>
<evidence type="ECO:0000256" key="8">
    <source>
        <dbReference type="SAM" id="MobiDB-lite"/>
    </source>
</evidence>
<dbReference type="PANTHER" id="PTHR12370">
    <property type="entry name" value="PHOSPHOLIPASE B-RELATED"/>
    <property type="match status" value="1"/>
</dbReference>